<feature type="domain" description="DUF6787" evidence="2">
    <location>
        <begin position="18"/>
        <end position="96"/>
    </location>
</feature>
<dbReference type="InterPro" id="IPR046714">
    <property type="entry name" value="DUF6787"/>
</dbReference>
<evidence type="ECO:0000313" key="4">
    <source>
        <dbReference type="Proteomes" id="UP000438760"/>
    </source>
</evidence>
<evidence type="ECO:0000313" key="3">
    <source>
        <dbReference type="EMBL" id="MTG98256.1"/>
    </source>
</evidence>
<gene>
    <name evidence="3" type="ORF">GJV76_08950</name>
</gene>
<dbReference type="RefSeq" id="WP_155092286.1">
    <property type="nucleotide sequence ID" value="NZ_CP102754.1"/>
</dbReference>
<dbReference type="OrthoDB" id="1151370at2"/>
<protein>
    <submittedName>
        <fullName evidence="3">Diacylglyceryl transferase</fullName>
    </submittedName>
</protein>
<keyword evidence="3" id="KW-0808">Transferase</keyword>
<dbReference type="Pfam" id="PF20584">
    <property type="entry name" value="DUF6787"/>
    <property type="match status" value="1"/>
</dbReference>
<keyword evidence="4" id="KW-1185">Reference proteome</keyword>
<accession>A0A6I3LL64</accession>
<dbReference type="Proteomes" id="UP000438760">
    <property type="component" value="Unassembled WGS sequence"/>
</dbReference>
<dbReference type="EMBL" id="WMJX01000016">
    <property type="protein sequence ID" value="MTG98256.1"/>
    <property type="molecule type" value="Genomic_DNA"/>
</dbReference>
<comment type="caution">
    <text evidence="3">The sequence shown here is derived from an EMBL/GenBank/DDBJ whole genome shotgun (WGS) entry which is preliminary data.</text>
</comment>
<organism evidence="3 4">
    <name type="scientific">Myroides albus</name>
    <dbReference type="NCBI Taxonomy" id="2562892"/>
    <lineage>
        <taxon>Bacteria</taxon>
        <taxon>Pseudomonadati</taxon>
        <taxon>Bacteroidota</taxon>
        <taxon>Flavobacteriia</taxon>
        <taxon>Flavobacteriales</taxon>
        <taxon>Flavobacteriaceae</taxon>
        <taxon>Myroides</taxon>
    </lineage>
</organism>
<keyword evidence="1" id="KW-0472">Membrane</keyword>
<feature type="transmembrane region" description="Helical" evidence="1">
    <location>
        <begin position="53"/>
        <end position="86"/>
    </location>
</feature>
<name>A0A6I3LL64_9FLAO</name>
<feature type="transmembrane region" description="Helical" evidence="1">
    <location>
        <begin position="12"/>
        <end position="33"/>
    </location>
</feature>
<keyword evidence="1" id="KW-0812">Transmembrane</keyword>
<dbReference type="GO" id="GO:0016740">
    <property type="term" value="F:transferase activity"/>
    <property type="evidence" value="ECO:0007669"/>
    <property type="project" value="UniProtKB-KW"/>
</dbReference>
<keyword evidence="1" id="KW-1133">Transmembrane helix</keyword>
<reference evidence="3 4" key="1">
    <citation type="submission" date="2019-11" db="EMBL/GenBank/DDBJ databases">
        <title>Genome of Strain BIT-d1.</title>
        <authorList>
            <person name="Yang Y."/>
        </authorList>
    </citation>
    <scope>NUCLEOTIDE SEQUENCE [LARGE SCALE GENOMIC DNA]</scope>
    <source>
        <strain evidence="3 4">BIT-d1</strain>
    </source>
</reference>
<dbReference type="AlphaFoldDB" id="A0A6I3LL64"/>
<proteinExistence type="predicted"/>
<evidence type="ECO:0000259" key="2">
    <source>
        <dbReference type="Pfam" id="PF20584"/>
    </source>
</evidence>
<evidence type="ECO:0000256" key="1">
    <source>
        <dbReference type="SAM" id="Phobius"/>
    </source>
</evidence>
<sequence>MEKLKKRWGLTSNFQLVIVFIVFAITGSTAAIVSKPILAFLGIERGVMHPIPYWILYIIIIMPVYKVLLVTIGTIFGQHTFFWNFVKKMLRGMRLGFLLPKEKQEKEK</sequence>